<feature type="domain" description="DUF2059" evidence="1">
    <location>
        <begin position="72"/>
        <end position="127"/>
    </location>
</feature>
<dbReference type="RefSeq" id="WP_264744641.1">
    <property type="nucleotide sequence ID" value="NZ_JAPDHV010000009.1"/>
</dbReference>
<comment type="caution">
    <text evidence="2">The sequence shown here is derived from an EMBL/GenBank/DDBJ whole genome shotgun (WGS) entry which is preliminary data.</text>
</comment>
<evidence type="ECO:0000259" key="1">
    <source>
        <dbReference type="Pfam" id="PF09832"/>
    </source>
</evidence>
<keyword evidence="3" id="KW-1185">Reference proteome</keyword>
<name>A0ABT3HSG5_9FLAO</name>
<proteinExistence type="predicted"/>
<gene>
    <name evidence="2" type="ORF">OH806_15745</name>
</gene>
<sequence>MKKLIITCSFFIGVISFAQSSKTSKVQELIALTETDKMIATGFQQFMDYYNNKYKDLPTGFWDEFKKEATSEKIIAMYIPLYDKYYTESDIDELIKFYKTPVGKKMISSMPSLLQESMEVVNNYTKDFNKKVNDKINKHYKVQSPPQPVQ</sequence>
<accession>A0ABT3HSG5</accession>
<dbReference type="Proteomes" id="UP001163719">
    <property type="component" value="Unassembled WGS sequence"/>
</dbReference>
<protein>
    <submittedName>
        <fullName evidence="2">DUF2059 domain-containing protein</fullName>
    </submittedName>
</protein>
<dbReference type="Pfam" id="PF09832">
    <property type="entry name" value="DUF2059"/>
    <property type="match status" value="1"/>
</dbReference>
<dbReference type="InterPro" id="IPR018637">
    <property type="entry name" value="DUF2059"/>
</dbReference>
<reference evidence="2" key="1">
    <citation type="submission" date="2022-10" db="EMBL/GenBank/DDBJ databases">
        <title>Chryseobacterium babae sp. nov. isolated from the gut of the beetle Oryctes rhinoceros, and Chryseobacterium kimseyorum sp. nov., isolated from a stick insect rearing cage.</title>
        <authorList>
            <person name="Shelomi M."/>
            <person name="Han C.-J."/>
            <person name="Chen W.-M."/>
            <person name="Chen H.-K."/>
            <person name="Liaw S.-J."/>
            <person name="Muhle E."/>
            <person name="Clermont D."/>
        </authorList>
    </citation>
    <scope>NUCLEOTIDE SEQUENCE</scope>
    <source>
        <strain evidence="2">WLa1L2M3</strain>
    </source>
</reference>
<evidence type="ECO:0000313" key="2">
    <source>
        <dbReference type="EMBL" id="MCW3162726.1"/>
    </source>
</evidence>
<organism evidence="2 3">
    <name type="scientific">Chryseobacterium oryctis</name>
    <dbReference type="NCBI Taxonomy" id="2952618"/>
    <lineage>
        <taxon>Bacteria</taxon>
        <taxon>Pseudomonadati</taxon>
        <taxon>Bacteroidota</taxon>
        <taxon>Flavobacteriia</taxon>
        <taxon>Flavobacteriales</taxon>
        <taxon>Weeksellaceae</taxon>
        <taxon>Chryseobacterium group</taxon>
        <taxon>Chryseobacterium</taxon>
    </lineage>
</organism>
<evidence type="ECO:0000313" key="3">
    <source>
        <dbReference type="Proteomes" id="UP001163719"/>
    </source>
</evidence>
<dbReference type="EMBL" id="JAPDHV010000009">
    <property type="protein sequence ID" value="MCW3162726.1"/>
    <property type="molecule type" value="Genomic_DNA"/>
</dbReference>